<keyword evidence="3" id="KW-1185">Reference proteome</keyword>
<evidence type="ECO:0000313" key="2">
    <source>
        <dbReference type="EMBL" id="PIK40871.1"/>
    </source>
</evidence>
<dbReference type="EMBL" id="MRZV01001077">
    <property type="protein sequence ID" value="PIK40871.1"/>
    <property type="molecule type" value="Genomic_DNA"/>
</dbReference>
<gene>
    <name evidence="2" type="ORF">BSL78_22301</name>
</gene>
<sequence>MVFVQEPEENKRRNDGEFLNEYEKKVKELKKEGVTLPEVVLAMQLIDGAGLDKKEKQIVLTAVDYSKKEEMYDQMKQALRKFFGDQAMSSREKVNEPLMKEESAHSTEVESEEAAYYTRGRNPYRGSNYAGYRGRVRYNRGAGRGNQSRRGSQTSKPTNSQPGESNRGGFQSYLEEETHMMLMGIT</sequence>
<feature type="region of interest" description="Disordered" evidence="1">
    <location>
        <begin position="86"/>
        <end position="177"/>
    </location>
</feature>
<reference evidence="2 3" key="1">
    <citation type="journal article" date="2017" name="PLoS Biol.">
        <title>The sea cucumber genome provides insights into morphological evolution and visceral regeneration.</title>
        <authorList>
            <person name="Zhang X."/>
            <person name="Sun L."/>
            <person name="Yuan J."/>
            <person name="Sun Y."/>
            <person name="Gao Y."/>
            <person name="Zhang L."/>
            <person name="Li S."/>
            <person name="Dai H."/>
            <person name="Hamel J.F."/>
            <person name="Liu C."/>
            <person name="Yu Y."/>
            <person name="Liu S."/>
            <person name="Lin W."/>
            <person name="Guo K."/>
            <person name="Jin S."/>
            <person name="Xu P."/>
            <person name="Storey K.B."/>
            <person name="Huan P."/>
            <person name="Zhang T."/>
            <person name="Zhou Y."/>
            <person name="Zhang J."/>
            <person name="Lin C."/>
            <person name="Li X."/>
            <person name="Xing L."/>
            <person name="Huo D."/>
            <person name="Sun M."/>
            <person name="Wang L."/>
            <person name="Mercier A."/>
            <person name="Li F."/>
            <person name="Yang H."/>
            <person name="Xiang J."/>
        </authorList>
    </citation>
    <scope>NUCLEOTIDE SEQUENCE [LARGE SCALE GENOMIC DNA]</scope>
    <source>
        <strain evidence="2">Shaxun</strain>
        <tissue evidence="2">Muscle</tissue>
    </source>
</reference>
<evidence type="ECO:0000313" key="3">
    <source>
        <dbReference type="Proteomes" id="UP000230750"/>
    </source>
</evidence>
<organism evidence="2 3">
    <name type="scientific">Stichopus japonicus</name>
    <name type="common">Sea cucumber</name>
    <dbReference type="NCBI Taxonomy" id="307972"/>
    <lineage>
        <taxon>Eukaryota</taxon>
        <taxon>Metazoa</taxon>
        <taxon>Echinodermata</taxon>
        <taxon>Eleutherozoa</taxon>
        <taxon>Echinozoa</taxon>
        <taxon>Holothuroidea</taxon>
        <taxon>Aspidochirotacea</taxon>
        <taxon>Aspidochirotida</taxon>
        <taxon>Stichopodidae</taxon>
        <taxon>Apostichopus</taxon>
    </lineage>
</organism>
<proteinExistence type="predicted"/>
<comment type="caution">
    <text evidence="2">The sequence shown here is derived from an EMBL/GenBank/DDBJ whole genome shotgun (WGS) entry which is preliminary data.</text>
</comment>
<feature type="compositionally biased region" description="Basic and acidic residues" evidence="1">
    <location>
        <begin position="90"/>
        <end position="108"/>
    </location>
</feature>
<dbReference type="Proteomes" id="UP000230750">
    <property type="component" value="Unassembled WGS sequence"/>
</dbReference>
<dbReference type="AlphaFoldDB" id="A0A2G8JYL5"/>
<accession>A0A2G8JYL5</accession>
<feature type="compositionally biased region" description="Polar residues" evidence="1">
    <location>
        <begin position="145"/>
        <end position="164"/>
    </location>
</feature>
<protein>
    <submittedName>
        <fullName evidence="2">Uncharacterized protein</fullName>
    </submittedName>
</protein>
<evidence type="ECO:0000256" key="1">
    <source>
        <dbReference type="SAM" id="MobiDB-lite"/>
    </source>
</evidence>
<name>A0A2G8JYL5_STIJA</name>